<accession>A0ABR2CTI6</accession>
<dbReference type="Proteomes" id="UP001472677">
    <property type="component" value="Unassembled WGS sequence"/>
</dbReference>
<organism evidence="2 3">
    <name type="scientific">Hibiscus sabdariffa</name>
    <name type="common">roselle</name>
    <dbReference type="NCBI Taxonomy" id="183260"/>
    <lineage>
        <taxon>Eukaryota</taxon>
        <taxon>Viridiplantae</taxon>
        <taxon>Streptophyta</taxon>
        <taxon>Embryophyta</taxon>
        <taxon>Tracheophyta</taxon>
        <taxon>Spermatophyta</taxon>
        <taxon>Magnoliopsida</taxon>
        <taxon>eudicotyledons</taxon>
        <taxon>Gunneridae</taxon>
        <taxon>Pentapetalae</taxon>
        <taxon>rosids</taxon>
        <taxon>malvids</taxon>
        <taxon>Malvales</taxon>
        <taxon>Malvaceae</taxon>
        <taxon>Malvoideae</taxon>
        <taxon>Hibiscus</taxon>
    </lineage>
</organism>
<evidence type="ECO:0000313" key="3">
    <source>
        <dbReference type="Proteomes" id="UP001472677"/>
    </source>
</evidence>
<proteinExistence type="predicted"/>
<comment type="caution">
    <text evidence="2">The sequence shown here is derived from an EMBL/GenBank/DDBJ whole genome shotgun (WGS) entry which is preliminary data.</text>
</comment>
<evidence type="ECO:0000256" key="1">
    <source>
        <dbReference type="SAM" id="MobiDB-lite"/>
    </source>
</evidence>
<reference evidence="2 3" key="1">
    <citation type="journal article" date="2024" name="G3 (Bethesda)">
        <title>Genome assembly of Hibiscus sabdariffa L. provides insights into metabolisms of medicinal natural products.</title>
        <authorList>
            <person name="Kim T."/>
        </authorList>
    </citation>
    <scope>NUCLEOTIDE SEQUENCE [LARGE SCALE GENOMIC DNA]</scope>
    <source>
        <strain evidence="2">TK-2024</strain>
        <tissue evidence="2">Old leaves</tissue>
    </source>
</reference>
<feature type="region of interest" description="Disordered" evidence="1">
    <location>
        <begin position="102"/>
        <end position="124"/>
    </location>
</feature>
<sequence>MPLFFPTYSSKKKIDCSVDLALPLTDPIDAKSVRKSKFHLVNHEWIRDPNLPEVEGDDVNARFNSLDARHNAVETRFKAHEDFLRRLETEVSAHHLEWSTNTFGVQGLGGGDEDADEDDSIPPP</sequence>
<name>A0ABR2CTI6_9ROSI</name>
<evidence type="ECO:0000313" key="2">
    <source>
        <dbReference type="EMBL" id="KAK8523098.1"/>
    </source>
</evidence>
<feature type="compositionally biased region" description="Acidic residues" evidence="1">
    <location>
        <begin position="111"/>
        <end position="124"/>
    </location>
</feature>
<protein>
    <submittedName>
        <fullName evidence="2">Uncharacterized protein</fullName>
    </submittedName>
</protein>
<dbReference type="EMBL" id="JBBPBM010000043">
    <property type="protein sequence ID" value="KAK8523098.1"/>
    <property type="molecule type" value="Genomic_DNA"/>
</dbReference>
<gene>
    <name evidence="2" type="ORF">V6N12_047631</name>
</gene>
<keyword evidence="3" id="KW-1185">Reference proteome</keyword>